<dbReference type="OrthoDB" id="3624011at2"/>
<accession>A0A660CJZ6</accession>
<name>A0A660CJZ6_9PSEU</name>
<protein>
    <recommendedName>
        <fullName evidence="4">Type VII secretion system (Wss) protein ESAT-6</fullName>
    </recommendedName>
</protein>
<proteinExistence type="predicted"/>
<sequence length="409" mass="42809">MGQTLNTLVNGSGASCRAAASFLEKVSKAAGSAADEAQKARTTGEADWWGPAHDAYQASTRSYGRSIDQLGTKAGKIAGALNDFADELDGVIRRMSSAQNKAKSGNLRTEGPFIFAPERPVAPNMTPTGPCDSKQARDVMSGNQQAAREHQAAVNDYNAKAAVYNECKSIVSDARTREGNAHDKLQQSLLEAEPKEIDYVSLGFTTTSHVRGFIGSMENTRAEHMNMANRFRSTGADFANFALGNLNRLPENFSKTLLTYASAMNVGAEQYESKAKDAGRFVDKIPQRTRDALAAYPGKGTLSDLPSDASKILQDSRSFIKGFAYSGALLTGVNEAVGAIKGEQSWGKALTDTGVVMAGSAAGSVGAGWVYGSLVGSAGGPVGAFVTGLAGGVLGGIGGQWVADMVNPE</sequence>
<comment type="caution">
    <text evidence="2">The sequence shown here is derived from an EMBL/GenBank/DDBJ whole genome shotgun (WGS) entry which is preliminary data.</text>
</comment>
<gene>
    <name evidence="2" type="ORF">JD82_03194</name>
</gene>
<reference evidence="2 3" key="1">
    <citation type="submission" date="2019-07" db="EMBL/GenBank/DDBJ databases">
        <title>R&amp;d 2014.</title>
        <authorList>
            <person name="Klenk H.-P."/>
        </authorList>
    </citation>
    <scope>NUCLEOTIDE SEQUENCE [LARGE SCALE GENOMIC DNA]</scope>
    <source>
        <strain evidence="2 3">DSM 43194</strain>
    </source>
</reference>
<dbReference type="AlphaFoldDB" id="A0A660CJZ6"/>
<dbReference type="RefSeq" id="WP_145600500.1">
    <property type="nucleotide sequence ID" value="NZ_JOIJ01000017.1"/>
</dbReference>
<feature type="region of interest" description="Disordered" evidence="1">
    <location>
        <begin position="117"/>
        <end position="136"/>
    </location>
</feature>
<evidence type="ECO:0008006" key="4">
    <source>
        <dbReference type="Google" id="ProtNLM"/>
    </source>
</evidence>
<dbReference type="EMBL" id="VLJV01000001">
    <property type="protein sequence ID" value="TWH21335.1"/>
    <property type="molecule type" value="Genomic_DNA"/>
</dbReference>
<organism evidence="2 3">
    <name type="scientific">Prauserella rugosa</name>
    <dbReference type="NCBI Taxonomy" id="43354"/>
    <lineage>
        <taxon>Bacteria</taxon>
        <taxon>Bacillati</taxon>
        <taxon>Actinomycetota</taxon>
        <taxon>Actinomycetes</taxon>
        <taxon>Pseudonocardiales</taxon>
        <taxon>Pseudonocardiaceae</taxon>
        <taxon>Prauserella</taxon>
    </lineage>
</organism>
<dbReference type="Proteomes" id="UP000317303">
    <property type="component" value="Unassembled WGS sequence"/>
</dbReference>
<evidence type="ECO:0000256" key="1">
    <source>
        <dbReference type="SAM" id="MobiDB-lite"/>
    </source>
</evidence>
<keyword evidence="3" id="KW-1185">Reference proteome</keyword>
<evidence type="ECO:0000313" key="3">
    <source>
        <dbReference type="Proteomes" id="UP000317303"/>
    </source>
</evidence>
<evidence type="ECO:0000313" key="2">
    <source>
        <dbReference type="EMBL" id="TWH21335.1"/>
    </source>
</evidence>